<sequence>MGWIERRYVIETFQKQTVVLCLAHIDCKKSAERIIYNNCRQGSVVDCDAALGFKAFNGYHYAEVAALIIADIAVTYREVKRIIFSDRRSQPGKGPYGANWERGWLIFTLFINLEIKGKRPGCG</sequence>
<organism evidence="1 2">
    <name type="scientific">Enterocloster bolteae (strain ATCC BAA-613 / DSM 15670 / CCUG 46953 / JCM 12243 / WAL 16351)</name>
    <name type="common">Clostridium bolteae</name>
    <dbReference type="NCBI Taxonomy" id="411902"/>
    <lineage>
        <taxon>Bacteria</taxon>
        <taxon>Bacillati</taxon>
        <taxon>Bacillota</taxon>
        <taxon>Clostridia</taxon>
        <taxon>Lachnospirales</taxon>
        <taxon>Lachnospiraceae</taxon>
        <taxon>Enterocloster</taxon>
    </lineage>
</organism>
<evidence type="ECO:0000313" key="2">
    <source>
        <dbReference type="Proteomes" id="UP000005396"/>
    </source>
</evidence>
<proteinExistence type="predicted"/>
<dbReference type="PaxDb" id="411902-CLOBOL_06934"/>
<reference evidence="1 2" key="1">
    <citation type="submission" date="2007-08" db="EMBL/GenBank/DDBJ databases">
        <authorList>
            <person name="Fulton L."/>
            <person name="Clifton S."/>
            <person name="Fulton B."/>
            <person name="Xu J."/>
            <person name="Minx P."/>
            <person name="Pepin K.H."/>
            <person name="Johnson M."/>
            <person name="Thiruvilangam P."/>
            <person name="Bhonagiri V."/>
            <person name="Nash W.E."/>
            <person name="Mardis E.R."/>
            <person name="Wilson R.K."/>
        </authorList>
    </citation>
    <scope>NUCLEOTIDE SEQUENCE [LARGE SCALE GENOMIC DNA]</scope>
    <source>
        <strain evidence="2">ATCC BAA-613 / DSM 15670 / CCUG 46953 / JCM 12243 / WAL 16351</strain>
    </source>
</reference>
<comment type="caution">
    <text evidence="1">The sequence shown here is derived from an EMBL/GenBank/DDBJ whole genome shotgun (WGS) entry which is preliminary data.</text>
</comment>
<protein>
    <submittedName>
        <fullName evidence="1">Uncharacterized protein</fullName>
    </submittedName>
</protein>
<evidence type="ECO:0000313" key="1">
    <source>
        <dbReference type="EMBL" id="EDP12705.1"/>
    </source>
</evidence>
<dbReference type="Proteomes" id="UP000005396">
    <property type="component" value="Unassembled WGS sequence"/>
</dbReference>
<accession>A8S504</accession>
<dbReference type="HOGENOM" id="CLU_2011257_0_0_9"/>
<name>A8S504_ENTBW</name>
<reference evidence="1 2" key="2">
    <citation type="submission" date="2007-09" db="EMBL/GenBank/DDBJ databases">
        <title>Draft genome sequence of Clostridium bolteae (ATCC BAA-613).</title>
        <authorList>
            <person name="Sudarsanam P."/>
            <person name="Ley R."/>
            <person name="Guruge J."/>
            <person name="Turnbaugh P.J."/>
            <person name="Mahowald M."/>
            <person name="Liep D."/>
            <person name="Gordon J."/>
        </authorList>
    </citation>
    <scope>NUCLEOTIDE SEQUENCE [LARGE SCALE GENOMIC DNA]</scope>
    <source>
        <strain evidence="2">ATCC BAA-613 / DSM 15670 / CCUG 46953 / JCM 12243 / WAL 16351</strain>
    </source>
</reference>
<dbReference type="AlphaFoldDB" id="A8S504"/>
<dbReference type="EMBL" id="ABCC02000069">
    <property type="protein sequence ID" value="EDP12705.1"/>
    <property type="molecule type" value="Genomic_DNA"/>
</dbReference>
<gene>
    <name evidence="1" type="ORF">CLOBOL_06934</name>
</gene>